<evidence type="ECO:0000313" key="2">
    <source>
        <dbReference type="EMBL" id="QIN81539.1"/>
    </source>
</evidence>
<name>A0A6G8Q547_9ACTN</name>
<keyword evidence="3" id="KW-1185">Reference proteome</keyword>
<accession>A0A6G8Q547</accession>
<proteinExistence type="predicted"/>
<dbReference type="EMBL" id="CP045119">
    <property type="protein sequence ID" value="QIN81539.1"/>
    <property type="molecule type" value="Genomic_DNA"/>
</dbReference>
<dbReference type="InterPro" id="IPR048551">
    <property type="entry name" value="DACNV"/>
</dbReference>
<dbReference type="Pfam" id="PF21751">
    <property type="entry name" value="DACNV"/>
    <property type="match status" value="1"/>
</dbReference>
<dbReference type="KEGG" id="rub:GBA63_02035"/>
<evidence type="ECO:0000313" key="3">
    <source>
        <dbReference type="Proteomes" id="UP000501452"/>
    </source>
</evidence>
<dbReference type="Proteomes" id="UP000501452">
    <property type="component" value="Chromosome"/>
</dbReference>
<reference evidence="2 3" key="1">
    <citation type="submission" date="2019-10" db="EMBL/GenBank/DDBJ databases">
        <title>Rubrobacter sp nov SCSIO 52090 isolated from a deep-sea sediment in the South China Sea.</title>
        <authorList>
            <person name="Chen R.W."/>
        </authorList>
    </citation>
    <scope>NUCLEOTIDE SEQUENCE [LARGE SCALE GENOMIC DNA]</scope>
    <source>
        <strain evidence="2 3">SCSIO 52909</strain>
    </source>
</reference>
<dbReference type="AlphaFoldDB" id="A0A6G8Q547"/>
<sequence length="449" mass="50012">MFTTEQPSDKTEREHAYPGDLAAFVRERWARYPDDTGDSDGGEGALPEASVMEALLSTCYQASLLREEERPVIFRMIFASPEEFPEGDGPPEGLHRLEFDKPRPFDEHELRRLSPAADFDRSLIGVSHDDDGDLKVWGVVHSGPRWLRGVQGGREPSAPLPPVPVVEVEGPGRLQVRKGSVSIAELEAGRLGDSYTDVFASWWLPEMFAPVRAELVELHEEARREAASVEEPWAPLDHDLSRKVAQQMFRRLVSTVRDARHGGTIIIVPPERADEVLAGRRVSLKHAFVDGEPRRRFRTLIVRIMNRLAQSHGRGEEAAYPRAVGWEEYVWSEDRELAELDEAIFEFAHLVAGLAAVDGAVVMTRRFELLGFGGEISGELEPVQTVRNALDLEGESTIEEGTQGVGTRHRSAYRLAGSLPDVLLVVISQDGDARFVRDKDGAVTCWDQA</sequence>
<gene>
    <name evidence="2" type="ORF">GBA63_02035</name>
</gene>
<dbReference type="SUPFAM" id="SSF143597">
    <property type="entry name" value="YojJ-like"/>
    <property type="match status" value="1"/>
</dbReference>
<protein>
    <recommendedName>
        <fullName evidence="1">Probable sensor domain-containing protein</fullName>
    </recommendedName>
</protein>
<feature type="domain" description="Probable sensor" evidence="1">
    <location>
        <begin position="45"/>
        <end position="141"/>
    </location>
</feature>
<organism evidence="2 3">
    <name type="scientific">Rubrobacter tropicus</name>
    <dbReference type="NCBI Taxonomy" id="2653851"/>
    <lineage>
        <taxon>Bacteria</taxon>
        <taxon>Bacillati</taxon>
        <taxon>Actinomycetota</taxon>
        <taxon>Rubrobacteria</taxon>
        <taxon>Rubrobacterales</taxon>
        <taxon>Rubrobacteraceae</taxon>
        <taxon>Rubrobacter</taxon>
    </lineage>
</organism>
<dbReference type="InterPro" id="IPR036888">
    <property type="entry name" value="DNA_integrity_DisA_N_sf"/>
</dbReference>
<evidence type="ECO:0000259" key="1">
    <source>
        <dbReference type="Pfam" id="PF21751"/>
    </source>
</evidence>